<feature type="region of interest" description="Disordered" evidence="1">
    <location>
        <begin position="139"/>
        <end position="171"/>
    </location>
</feature>
<sequence length="171" mass="17072">MKLYISAELQPVLHALCAPSLASASALWQESAVRGSSASAFPVPTVAFAPAAAPIASFAVTGGVAALGGVLVPGGVEVQGSRVSATGLGGVKVQGVSVLGREAGRGTTGTTSTIERDRTVEQMPAVGVQLLDRRGVQVQGTSGLTANDKHDLTAPKPNGGVRGTPPRGRPV</sequence>
<accession>A0ABP4LEB3</accession>
<feature type="compositionally biased region" description="Low complexity" evidence="1">
    <location>
        <begin position="157"/>
        <end position="171"/>
    </location>
</feature>
<comment type="caution">
    <text evidence="2">The sequence shown here is derived from an EMBL/GenBank/DDBJ whole genome shotgun (WGS) entry which is preliminary data.</text>
</comment>
<dbReference type="EMBL" id="BAAAQD010000008">
    <property type="protein sequence ID" value="GAA1521941.1"/>
    <property type="molecule type" value="Genomic_DNA"/>
</dbReference>
<proteinExistence type="predicted"/>
<protein>
    <submittedName>
        <fullName evidence="2">Uncharacterized protein</fullName>
    </submittedName>
</protein>
<name>A0ABP4LEB3_9ACTN</name>
<organism evidence="2 3">
    <name type="scientific">Dactylosporangium maewongense</name>
    <dbReference type="NCBI Taxonomy" id="634393"/>
    <lineage>
        <taxon>Bacteria</taxon>
        <taxon>Bacillati</taxon>
        <taxon>Actinomycetota</taxon>
        <taxon>Actinomycetes</taxon>
        <taxon>Micromonosporales</taxon>
        <taxon>Micromonosporaceae</taxon>
        <taxon>Dactylosporangium</taxon>
    </lineage>
</organism>
<reference evidence="3" key="1">
    <citation type="journal article" date="2019" name="Int. J. Syst. Evol. Microbiol.">
        <title>The Global Catalogue of Microorganisms (GCM) 10K type strain sequencing project: providing services to taxonomists for standard genome sequencing and annotation.</title>
        <authorList>
            <consortium name="The Broad Institute Genomics Platform"/>
            <consortium name="The Broad Institute Genome Sequencing Center for Infectious Disease"/>
            <person name="Wu L."/>
            <person name="Ma J."/>
        </authorList>
    </citation>
    <scope>NUCLEOTIDE SEQUENCE [LARGE SCALE GENOMIC DNA]</scope>
    <source>
        <strain evidence="3">JCM 15933</strain>
    </source>
</reference>
<keyword evidence="3" id="KW-1185">Reference proteome</keyword>
<gene>
    <name evidence="2" type="ORF">GCM10009827_042450</name>
</gene>
<dbReference type="Proteomes" id="UP001501470">
    <property type="component" value="Unassembled WGS sequence"/>
</dbReference>
<evidence type="ECO:0000313" key="2">
    <source>
        <dbReference type="EMBL" id="GAA1521941.1"/>
    </source>
</evidence>
<evidence type="ECO:0000256" key="1">
    <source>
        <dbReference type="SAM" id="MobiDB-lite"/>
    </source>
</evidence>
<evidence type="ECO:0000313" key="3">
    <source>
        <dbReference type="Proteomes" id="UP001501470"/>
    </source>
</evidence>